<feature type="signal peptide" evidence="2">
    <location>
        <begin position="1"/>
        <end position="22"/>
    </location>
</feature>
<evidence type="ECO:0000256" key="2">
    <source>
        <dbReference type="SAM" id="SignalP"/>
    </source>
</evidence>
<evidence type="ECO:0000256" key="1">
    <source>
        <dbReference type="SAM" id="MobiDB-lite"/>
    </source>
</evidence>
<protein>
    <recommendedName>
        <fullName evidence="5">Cyanovirin-N domain-containing protein</fullName>
    </recommendedName>
</protein>
<proteinExistence type="predicted"/>
<organism evidence="3 4">
    <name type="scientific">Conidiobolus coronatus (strain ATCC 28846 / CBS 209.66 / NRRL 28638)</name>
    <name type="common">Delacroixia coronata</name>
    <dbReference type="NCBI Taxonomy" id="796925"/>
    <lineage>
        <taxon>Eukaryota</taxon>
        <taxon>Fungi</taxon>
        <taxon>Fungi incertae sedis</taxon>
        <taxon>Zoopagomycota</taxon>
        <taxon>Entomophthoromycotina</taxon>
        <taxon>Entomophthoromycetes</taxon>
        <taxon>Entomophthorales</taxon>
        <taxon>Ancylistaceae</taxon>
        <taxon>Conidiobolus</taxon>
    </lineage>
</organism>
<keyword evidence="2" id="KW-0732">Signal</keyword>
<sequence>MKTIIKSLLLSAVVSWHVTIDADVTSTIFLTQTSYSVDVTSDQGGYASLACVAHGLDDMSCTSDGPAVSSQGGFTLNSLSCTKKCCSATIATKDPSMDYNIDLCAHCLDSEVEKVGDAGGPSTRLTTRGCYGTKGYSFYEDGRIETIGGVGNPTLKYKAHGERGHSRNYKVHGGRSNNYKYNSYRESVHGDKYNSHEDRNHGHKYNAFGKLNRGYNYQ</sequence>
<evidence type="ECO:0000313" key="3">
    <source>
        <dbReference type="EMBL" id="KXN67126.1"/>
    </source>
</evidence>
<dbReference type="EMBL" id="KQ964658">
    <property type="protein sequence ID" value="KXN67126.1"/>
    <property type="molecule type" value="Genomic_DNA"/>
</dbReference>
<feature type="chain" id="PRO_5007294189" description="Cyanovirin-N domain-containing protein" evidence="2">
    <location>
        <begin position="23"/>
        <end position="218"/>
    </location>
</feature>
<dbReference type="AlphaFoldDB" id="A0A137NWG8"/>
<keyword evidence="4" id="KW-1185">Reference proteome</keyword>
<evidence type="ECO:0008006" key="5">
    <source>
        <dbReference type="Google" id="ProtNLM"/>
    </source>
</evidence>
<evidence type="ECO:0000313" key="4">
    <source>
        <dbReference type="Proteomes" id="UP000070444"/>
    </source>
</evidence>
<name>A0A137NWG8_CONC2</name>
<accession>A0A137NWG8</accession>
<reference evidence="3 4" key="1">
    <citation type="journal article" date="2015" name="Genome Biol. Evol.">
        <title>Phylogenomic analyses indicate that early fungi evolved digesting cell walls of algal ancestors of land plants.</title>
        <authorList>
            <person name="Chang Y."/>
            <person name="Wang S."/>
            <person name="Sekimoto S."/>
            <person name="Aerts A.L."/>
            <person name="Choi C."/>
            <person name="Clum A."/>
            <person name="LaButti K.M."/>
            <person name="Lindquist E.A."/>
            <person name="Yee Ngan C."/>
            <person name="Ohm R.A."/>
            <person name="Salamov A.A."/>
            <person name="Grigoriev I.V."/>
            <person name="Spatafora J.W."/>
            <person name="Berbee M.L."/>
        </authorList>
    </citation>
    <scope>NUCLEOTIDE SEQUENCE [LARGE SCALE GENOMIC DNA]</scope>
    <source>
        <strain evidence="3 4">NRRL 28638</strain>
    </source>
</reference>
<feature type="region of interest" description="Disordered" evidence="1">
    <location>
        <begin position="193"/>
        <end position="218"/>
    </location>
</feature>
<dbReference type="Proteomes" id="UP000070444">
    <property type="component" value="Unassembled WGS sequence"/>
</dbReference>
<gene>
    <name evidence="3" type="ORF">CONCODRAFT_73214</name>
</gene>